<evidence type="ECO:0000259" key="1">
    <source>
        <dbReference type="PROSITE" id="PS51819"/>
    </source>
</evidence>
<dbReference type="SUPFAM" id="SSF54593">
    <property type="entry name" value="Glyoxalase/Bleomycin resistance protein/Dihydroxybiphenyl dioxygenase"/>
    <property type="match status" value="1"/>
</dbReference>
<dbReference type="Gene3D" id="3.40.50.1820">
    <property type="entry name" value="alpha/beta hydrolase"/>
    <property type="match status" value="1"/>
</dbReference>
<feature type="domain" description="VOC" evidence="1">
    <location>
        <begin position="150"/>
        <end position="266"/>
    </location>
</feature>
<dbReference type="Proteomes" id="UP000245396">
    <property type="component" value="Unassembled WGS sequence"/>
</dbReference>
<dbReference type="SUPFAM" id="SSF53474">
    <property type="entry name" value="alpha/beta-Hydrolases"/>
    <property type="match status" value="1"/>
</dbReference>
<evidence type="ECO:0000313" key="3">
    <source>
        <dbReference type="Proteomes" id="UP000245396"/>
    </source>
</evidence>
<dbReference type="Pfam" id="PF00903">
    <property type="entry name" value="Glyoxalase"/>
    <property type="match status" value="1"/>
</dbReference>
<reference evidence="2 3" key="1">
    <citation type="submission" date="2018-05" db="EMBL/GenBank/DDBJ databases">
        <title>Genomic Encyclopedia of Type Strains, Phase IV (KMG-IV): sequencing the most valuable type-strain genomes for metagenomic binning, comparative biology and taxonomic classification.</title>
        <authorList>
            <person name="Goeker M."/>
        </authorList>
    </citation>
    <scope>NUCLEOTIDE SEQUENCE [LARGE SCALE GENOMIC DNA]</scope>
    <source>
        <strain evidence="2 3">DSM 6986</strain>
    </source>
</reference>
<dbReference type="RefSeq" id="WP_109614343.1">
    <property type="nucleotide sequence ID" value="NZ_QGGG01000017.1"/>
</dbReference>
<dbReference type="STRING" id="1192868.GCA_000304395_04080"/>
<dbReference type="PANTHER" id="PTHR36110:SF2">
    <property type="entry name" value="RING-CLEAVING DIOXYGENASE MHQE-RELATED"/>
    <property type="match status" value="1"/>
</dbReference>
<evidence type="ECO:0000313" key="2">
    <source>
        <dbReference type="EMBL" id="PWJ77609.1"/>
    </source>
</evidence>
<organism evidence="2 3">
    <name type="scientific">Pseudaminobacter salicylatoxidans</name>
    <dbReference type="NCBI Taxonomy" id="93369"/>
    <lineage>
        <taxon>Bacteria</taxon>
        <taxon>Pseudomonadati</taxon>
        <taxon>Pseudomonadota</taxon>
        <taxon>Alphaproteobacteria</taxon>
        <taxon>Hyphomicrobiales</taxon>
        <taxon>Phyllobacteriaceae</taxon>
        <taxon>Pseudaminobacter</taxon>
    </lineage>
</organism>
<dbReference type="PANTHER" id="PTHR36110">
    <property type="entry name" value="RING-CLEAVING DIOXYGENASE MHQE-RELATED"/>
    <property type="match status" value="1"/>
</dbReference>
<dbReference type="InterPro" id="IPR029068">
    <property type="entry name" value="Glyas_Bleomycin-R_OHBP_Dase"/>
</dbReference>
<dbReference type="InterPro" id="IPR052537">
    <property type="entry name" value="Extradiol_RC_dioxygenase"/>
</dbReference>
<proteinExistence type="predicted"/>
<dbReference type="Gene3D" id="3.10.180.10">
    <property type="entry name" value="2,3-Dihydroxybiphenyl 1,2-Dioxygenase, domain 1"/>
    <property type="match status" value="2"/>
</dbReference>
<dbReference type="OrthoDB" id="9785698at2"/>
<dbReference type="InterPro" id="IPR037523">
    <property type="entry name" value="VOC_core"/>
</dbReference>
<protein>
    <submittedName>
        <fullName evidence="2">Phospholipase/carboxylesterase</fullName>
    </submittedName>
</protein>
<dbReference type="InterPro" id="IPR029058">
    <property type="entry name" value="AB_hydrolase_fold"/>
</dbReference>
<accession>A0A316CFU0</accession>
<gene>
    <name evidence="2" type="ORF">C7441_11720</name>
</gene>
<keyword evidence="3" id="KW-1185">Reference proteome</keyword>
<dbReference type="AlphaFoldDB" id="A0A316CFU0"/>
<dbReference type="PROSITE" id="PS51819">
    <property type="entry name" value="VOC"/>
    <property type="match status" value="2"/>
</dbReference>
<name>A0A316CFU0_PSESE</name>
<feature type="domain" description="VOC" evidence="1">
    <location>
        <begin position="3"/>
        <end position="128"/>
    </location>
</feature>
<comment type="caution">
    <text evidence="2">The sequence shown here is derived from an EMBL/GenBank/DDBJ whole genome shotgun (WGS) entry which is preliminary data.</text>
</comment>
<sequence>MSGIHHITLITGNVQANVDFYAGFLGMRLVKRTGGYEDATQLHLFYGDGAGSPGTLITFFAWEAGSPGRVGHGQVSEIALAIDPASIGFWLTRALSHNIRISGPMQEFGEPVLRLTDPDGIIVKLVGVAGAASQAAWASEGVPEEHAIRRLRAATILTEKPEETEGFLSAYFGYRFAERSESIRRMVDDRGDAIDIRDARGFWTSAPGTGTVDHVAFRADDLGAVEILRDRLQGSDAVVTDVHDRKYFSSIYVREPNGVLLELATDAPGMMVDEPYETLGTKLWVPPSLGNQAEDIKTMLPQFAMPGEERIIYRALPFVHRFYVPEDPDGSVLVLLHGSGGSEASLMPLAARMAPRAKLLGVRGRAAEEGMPRWFRRFSPTTFDQKDIAFEAEAFAAFVEGATEAYGLSPDTTAYVGYSNGANLLAALTTLKPGVIDKAVLLRAMEVLDNPPEVDLSATDVLLIAGREDQLYARYSARLQQSLASRGAAVEAHVIEATHELGEEDVELARQWLEARLGPAAVS</sequence>
<dbReference type="EMBL" id="QGGG01000017">
    <property type="protein sequence ID" value="PWJ77609.1"/>
    <property type="molecule type" value="Genomic_DNA"/>
</dbReference>
<dbReference type="InterPro" id="IPR004360">
    <property type="entry name" value="Glyas_Fos-R_dOase_dom"/>
</dbReference>